<evidence type="ECO:0000313" key="1">
    <source>
        <dbReference type="EMBL" id="KAJ9048788.1"/>
    </source>
</evidence>
<comment type="caution">
    <text evidence="1">The sequence shown here is derived from an EMBL/GenBank/DDBJ whole genome shotgun (WGS) entry which is preliminary data.</text>
</comment>
<protein>
    <submittedName>
        <fullName evidence="1">Vacuolar import and degradation protein 27</fullName>
        <ecNumber evidence="1">2.1.1.221</ecNumber>
    </submittedName>
</protein>
<name>A0ACC2RFG6_9FUNG</name>
<keyword evidence="1" id="KW-0489">Methyltransferase</keyword>
<dbReference type="EMBL" id="QTSX02007323">
    <property type="protein sequence ID" value="KAJ9048788.1"/>
    <property type="molecule type" value="Genomic_DNA"/>
</dbReference>
<sequence>MFLFKSVNNLIFGDDPASSDGIKIESGEFYGRLVNRPKDQTLIFRDACLSIKKTSREFNYQLVVTRIFEEGEEELELEKSG</sequence>
<keyword evidence="2" id="KW-1185">Reference proteome</keyword>
<dbReference type="Proteomes" id="UP001165960">
    <property type="component" value="Unassembled WGS sequence"/>
</dbReference>
<evidence type="ECO:0000313" key="2">
    <source>
        <dbReference type="Proteomes" id="UP001165960"/>
    </source>
</evidence>
<dbReference type="EC" id="2.1.1.221" evidence="1"/>
<proteinExistence type="predicted"/>
<accession>A0ACC2RFG6</accession>
<keyword evidence="1" id="KW-0808">Transferase</keyword>
<organism evidence="1 2">
    <name type="scientific">Entomophthora muscae</name>
    <dbReference type="NCBI Taxonomy" id="34485"/>
    <lineage>
        <taxon>Eukaryota</taxon>
        <taxon>Fungi</taxon>
        <taxon>Fungi incertae sedis</taxon>
        <taxon>Zoopagomycota</taxon>
        <taxon>Entomophthoromycotina</taxon>
        <taxon>Entomophthoromycetes</taxon>
        <taxon>Entomophthorales</taxon>
        <taxon>Entomophthoraceae</taxon>
        <taxon>Entomophthora</taxon>
    </lineage>
</organism>
<reference evidence="1" key="1">
    <citation type="submission" date="2022-04" db="EMBL/GenBank/DDBJ databases">
        <title>Genome of the entomopathogenic fungus Entomophthora muscae.</title>
        <authorList>
            <person name="Elya C."/>
            <person name="Lovett B.R."/>
            <person name="Lee E."/>
            <person name="Macias A.M."/>
            <person name="Hajek A.E."/>
            <person name="De Bivort B.L."/>
            <person name="Kasson M.T."/>
            <person name="De Fine Licht H.H."/>
            <person name="Stajich J.E."/>
        </authorList>
    </citation>
    <scope>NUCLEOTIDE SEQUENCE</scope>
    <source>
        <strain evidence="1">Berkeley</strain>
    </source>
</reference>
<gene>
    <name evidence="1" type="primary">vid27_3</name>
    <name evidence="1" type="ORF">DSO57_1031273</name>
</gene>